<keyword evidence="2" id="KW-1185">Reference proteome</keyword>
<reference evidence="1" key="2">
    <citation type="journal article" date="2022" name="New Phytol.">
        <title>Evolutionary transition to the ectomycorrhizal habit in the genomes of a hyperdiverse lineage of mushroom-forming fungi.</title>
        <authorList>
            <person name="Looney B."/>
            <person name="Miyauchi S."/>
            <person name="Morin E."/>
            <person name="Drula E."/>
            <person name="Courty P.E."/>
            <person name="Kohler A."/>
            <person name="Kuo A."/>
            <person name="LaButti K."/>
            <person name="Pangilinan J."/>
            <person name="Lipzen A."/>
            <person name="Riley R."/>
            <person name="Andreopoulos W."/>
            <person name="He G."/>
            <person name="Johnson J."/>
            <person name="Nolan M."/>
            <person name="Tritt A."/>
            <person name="Barry K.W."/>
            <person name="Grigoriev I.V."/>
            <person name="Nagy L.G."/>
            <person name="Hibbett D."/>
            <person name="Henrissat B."/>
            <person name="Matheny P.B."/>
            <person name="Labbe J."/>
            <person name="Martin F.M."/>
        </authorList>
    </citation>
    <scope>NUCLEOTIDE SEQUENCE</scope>
    <source>
        <strain evidence="1">FP105234-sp</strain>
    </source>
</reference>
<comment type="caution">
    <text evidence="1">The sequence shown here is derived from an EMBL/GenBank/DDBJ whole genome shotgun (WGS) entry which is preliminary data.</text>
</comment>
<gene>
    <name evidence="1" type="ORF">FA95DRAFT_1389157</name>
</gene>
<proteinExistence type="predicted"/>
<reference evidence="1" key="1">
    <citation type="submission" date="2021-02" db="EMBL/GenBank/DDBJ databases">
        <authorList>
            <consortium name="DOE Joint Genome Institute"/>
            <person name="Ahrendt S."/>
            <person name="Looney B.P."/>
            <person name="Miyauchi S."/>
            <person name="Morin E."/>
            <person name="Drula E."/>
            <person name="Courty P.E."/>
            <person name="Chicoki N."/>
            <person name="Fauchery L."/>
            <person name="Kohler A."/>
            <person name="Kuo A."/>
            <person name="Labutti K."/>
            <person name="Pangilinan J."/>
            <person name="Lipzen A."/>
            <person name="Riley R."/>
            <person name="Andreopoulos W."/>
            <person name="He G."/>
            <person name="Johnson J."/>
            <person name="Barry K.W."/>
            <person name="Grigoriev I.V."/>
            <person name="Nagy L."/>
            <person name="Hibbett D."/>
            <person name="Henrissat B."/>
            <person name="Matheny P.B."/>
            <person name="Labbe J."/>
            <person name="Martin F."/>
        </authorList>
    </citation>
    <scope>NUCLEOTIDE SEQUENCE</scope>
    <source>
        <strain evidence="1">FP105234-sp</strain>
    </source>
</reference>
<evidence type="ECO:0000313" key="1">
    <source>
        <dbReference type="EMBL" id="KAI0052353.1"/>
    </source>
</evidence>
<accession>A0ACB8S858</accession>
<protein>
    <submittedName>
        <fullName evidence="1">Uncharacterized protein</fullName>
    </submittedName>
</protein>
<dbReference type="EMBL" id="MU275846">
    <property type="protein sequence ID" value="KAI0052353.1"/>
    <property type="molecule type" value="Genomic_DNA"/>
</dbReference>
<sequence length="108" mass="11864">MSFSQQLSSQLHRSHCILCASPSSPSSSPSPLARLRCPYFLAQPSLRTTAAAVSLQRSSAPSSECPLRSETWWTPSLICPPMLSEESSRGRPNLVYDCRPVLRTLDVT</sequence>
<organism evidence="1 2">
    <name type="scientific">Auriscalpium vulgare</name>
    <dbReference type="NCBI Taxonomy" id="40419"/>
    <lineage>
        <taxon>Eukaryota</taxon>
        <taxon>Fungi</taxon>
        <taxon>Dikarya</taxon>
        <taxon>Basidiomycota</taxon>
        <taxon>Agaricomycotina</taxon>
        <taxon>Agaricomycetes</taxon>
        <taxon>Russulales</taxon>
        <taxon>Auriscalpiaceae</taxon>
        <taxon>Auriscalpium</taxon>
    </lineage>
</organism>
<evidence type="ECO:0000313" key="2">
    <source>
        <dbReference type="Proteomes" id="UP000814033"/>
    </source>
</evidence>
<name>A0ACB8S858_9AGAM</name>
<dbReference type="Proteomes" id="UP000814033">
    <property type="component" value="Unassembled WGS sequence"/>
</dbReference>